<protein>
    <submittedName>
        <fullName evidence="11">Uncharacterized protein</fullName>
    </submittedName>
</protein>
<feature type="compositionally biased region" description="Polar residues" evidence="9">
    <location>
        <begin position="24"/>
        <end position="34"/>
    </location>
</feature>
<keyword evidence="12" id="KW-1185">Reference proteome</keyword>
<evidence type="ECO:0000256" key="8">
    <source>
        <dbReference type="RuleBase" id="RU000477"/>
    </source>
</evidence>
<name>A0A2A6CRS5_PRIPA</name>
<dbReference type="GO" id="GO:0005737">
    <property type="term" value="C:cytoplasm"/>
    <property type="evidence" value="ECO:0007669"/>
    <property type="project" value="UniProtKB-ARBA"/>
</dbReference>
<dbReference type="Gene3D" id="1.20.1080.10">
    <property type="entry name" value="Glycerol uptake facilitator protein"/>
    <property type="match status" value="2"/>
</dbReference>
<comment type="subcellular location">
    <subcellularLocation>
        <location evidence="1">Endomembrane system</location>
        <topology evidence="1">Multi-pass membrane protein</topology>
    </subcellularLocation>
</comment>
<dbReference type="EnsemblMetazoa" id="PPA14016.1">
    <property type="protein sequence ID" value="PPA14016.1"/>
    <property type="gene ID" value="WBGene00103570"/>
</dbReference>
<accession>A0A2A6CRS5</accession>
<keyword evidence="4 8" id="KW-0812">Transmembrane</keyword>
<feature type="transmembrane region" description="Helical" evidence="10">
    <location>
        <begin position="149"/>
        <end position="168"/>
    </location>
</feature>
<dbReference type="GO" id="GO:0006833">
    <property type="term" value="P:water transport"/>
    <property type="evidence" value="ECO:0000318"/>
    <property type="project" value="GO_Central"/>
</dbReference>
<dbReference type="SUPFAM" id="SSF81338">
    <property type="entry name" value="Aquaporin-like"/>
    <property type="match status" value="1"/>
</dbReference>
<feature type="transmembrane region" description="Helical" evidence="10">
    <location>
        <begin position="125"/>
        <end position="143"/>
    </location>
</feature>
<keyword evidence="7 10" id="KW-0472">Membrane</keyword>
<evidence type="ECO:0000256" key="5">
    <source>
        <dbReference type="ARBA" id="ARBA00022737"/>
    </source>
</evidence>
<dbReference type="PANTHER" id="PTHR45665:SF9">
    <property type="entry name" value="AQUAPORIN-8"/>
    <property type="match status" value="1"/>
</dbReference>
<sequence length="245" mass="26090">MTSRPTRLSPIPRKQPAHLLDPTHPSNPVNTVSHHPSRMADHSQQDKGGTITFSLTCKCISEFVGCTLFVFAGTSQWAGESGVVVSALSHGLSIFILITSLGHISGGHFNPAVSLAVFLCGKMRAITAILYIICQLAGGILGALLTRGLLAEILTTFFLVHTVLLTAIDETKWHAALSIGLTVTVDILSIGHITGAAMNPARAFGPCVLWQIIDGGNGVAGFWEYHFMYWLGPAVGAFLAAALYR</sequence>
<dbReference type="InterPro" id="IPR034294">
    <property type="entry name" value="Aquaporin_transptr"/>
</dbReference>
<dbReference type="InterPro" id="IPR022357">
    <property type="entry name" value="MIP_CS"/>
</dbReference>
<dbReference type="Pfam" id="PF00230">
    <property type="entry name" value="MIP"/>
    <property type="match status" value="1"/>
</dbReference>
<evidence type="ECO:0000256" key="3">
    <source>
        <dbReference type="ARBA" id="ARBA00022448"/>
    </source>
</evidence>
<keyword evidence="3 8" id="KW-0813">Transport</keyword>
<feature type="transmembrane region" description="Helical" evidence="10">
    <location>
        <begin position="175"/>
        <end position="194"/>
    </location>
</feature>
<evidence type="ECO:0000256" key="4">
    <source>
        <dbReference type="ARBA" id="ARBA00022692"/>
    </source>
</evidence>
<feature type="transmembrane region" description="Helical" evidence="10">
    <location>
        <begin position="48"/>
        <end position="71"/>
    </location>
</feature>
<dbReference type="PANTHER" id="PTHR45665">
    <property type="entry name" value="AQUAPORIN-8"/>
    <property type="match status" value="1"/>
</dbReference>
<accession>A0A8R1UBE7</accession>
<dbReference type="InterPro" id="IPR000425">
    <property type="entry name" value="MIP"/>
</dbReference>
<evidence type="ECO:0000313" key="11">
    <source>
        <dbReference type="EnsemblMetazoa" id="PPA14016.1"/>
    </source>
</evidence>
<organism evidence="11 12">
    <name type="scientific">Pristionchus pacificus</name>
    <name type="common">Parasitic nematode worm</name>
    <dbReference type="NCBI Taxonomy" id="54126"/>
    <lineage>
        <taxon>Eukaryota</taxon>
        <taxon>Metazoa</taxon>
        <taxon>Ecdysozoa</taxon>
        <taxon>Nematoda</taxon>
        <taxon>Chromadorea</taxon>
        <taxon>Rhabditida</taxon>
        <taxon>Rhabditina</taxon>
        <taxon>Diplogasteromorpha</taxon>
        <taxon>Diplogasteroidea</taxon>
        <taxon>Neodiplogasteridae</taxon>
        <taxon>Pristionchus</taxon>
    </lineage>
</organism>
<evidence type="ECO:0000256" key="9">
    <source>
        <dbReference type="SAM" id="MobiDB-lite"/>
    </source>
</evidence>
<evidence type="ECO:0000256" key="7">
    <source>
        <dbReference type="ARBA" id="ARBA00023136"/>
    </source>
</evidence>
<feature type="transmembrane region" description="Helical" evidence="10">
    <location>
        <begin position="83"/>
        <end position="104"/>
    </location>
</feature>
<feature type="region of interest" description="Disordered" evidence="9">
    <location>
        <begin position="1"/>
        <end position="45"/>
    </location>
</feature>
<evidence type="ECO:0000256" key="2">
    <source>
        <dbReference type="ARBA" id="ARBA00006175"/>
    </source>
</evidence>
<evidence type="ECO:0000256" key="1">
    <source>
        <dbReference type="ARBA" id="ARBA00004127"/>
    </source>
</evidence>
<proteinExistence type="inferred from homology"/>
<dbReference type="GO" id="GO:0019755">
    <property type="term" value="P:one-carbon compound transport"/>
    <property type="evidence" value="ECO:0007669"/>
    <property type="project" value="UniProtKB-ARBA"/>
</dbReference>
<dbReference type="InterPro" id="IPR023271">
    <property type="entry name" value="Aquaporin-like"/>
</dbReference>
<dbReference type="OrthoDB" id="3222at2759"/>
<gene>
    <name evidence="11" type="primary">WBGene00103570</name>
</gene>
<reference evidence="12" key="1">
    <citation type="journal article" date="2008" name="Nat. Genet.">
        <title>The Pristionchus pacificus genome provides a unique perspective on nematode lifestyle and parasitism.</title>
        <authorList>
            <person name="Dieterich C."/>
            <person name="Clifton S.W."/>
            <person name="Schuster L.N."/>
            <person name="Chinwalla A."/>
            <person name="Delehaunty K."/>
            <person name="Dinkelacker I."/>
            <person name="Fulton L."/>
            <person name="Fulton R."/>
            <person name="Godfrey J."/>
            <person name="Minx P."/>
            <person name="Mitreva M."/>
            <person name="Roeseler W."/>
            <person name="Tian H."/>
            <person name="Witte H."/>
            <person name="Yang S.P."/>
            <person name="Wilson R.K."/>
            <person name="Sommer R.J."/>
        </authorList>
    </citation>
    <scope>NUCLEOTIDE SEQUENCE [LARGE SCALE GENOMIC DNA]</scope>
    <source>
        <strain evidence="12">PS312</strain>
    </source>
</reference>
<dbReference type="PRINTS" id="PR00783">
    <property type="entry name" value="MINTRINSICP"/>
</dbReference>
<feature type="transmembrane region" description="Helical" evidence="10">
    <location>
        <begin position="227"/>
        <end position="244"/>
    </location>
</feature>
<keyword evidence="6 10" id="KW-1133">Transmembrane helix</keyword>
<evidence type="ECO:0000256" key="6">
    <source>
        <dbReference type="ARBA" id="ARBA00022989"/>
    </source>
</evidence>
<evidence type="ECO:0000313" key="12">
    <source>
        <dbReference type="Proteomes" id="UP000005239"/>
    </source>
</evidence>
<dbReference type="AlphaFoldDB" id="A0A2A6CRS5"/>
<reference evidence="11" key="2">
    <citation type="submission" date="2022-06" db="UniProtKB">
        <authorList>
            <consortium name="EnsemblMetazoa"/>
        </authorList>
    </citation>
    <scope>IDENTIFICATION</scope>
    <source>
        <strain evidence="11">PS312</strain>
    </source>
</reference>
<dbReference type="GO" id="GO:0012505">
    <property type="term" value="C:endomembrane system"/>
    <property type="evidence" value="ECO:0007669"/>
    <property type="project" value="UniProtKB-SubCell"/>
</dbReference>
<comment type="similarity">
    <text evidence="2 8">Belongs to the MIP/aquaporin (TC 1.A.8) family.</text>
</comment>
<dbReference type="GO" id="GO:0015250">
    <property type="term" value="F:water channel activity"/>
    <property type="evidence" value="ECO:0000318"/>
    <property type="project" value="GO_Central"/>
</dbReference>
<evidence type="ECO:0000256" key="10">
    <source>
        <dbReference type="SAM" id="Phobius"/>
    </source>
</evidence>
<dbReference type="PROSITE" id="PS00221">
    <property type="entry name" value="MIP"/>
    <property type="match status" value="1"/>
</dbReference>
<dbReference type="Proteomes" id="UP000005239">
    <property type="component" value="Unassembled WGS sequence"/>
</dbReference>
<dbReference type="GO" id="GO:0005886">
    <property type="term" value="C:plasma membrane"/>
    <property type="evidence" value="ECO:0000318"/>
    <property type="project" value="GO_Central"/>
</dbReference>
<keyword evidence="5" id="KW-0677">Repeat</keyword>